<gene>
    <name evidence="2" type="primary">irp5</name>
    <name evidence="2" type="ordered locus">cauri_0863</name>
</gene>
<dbReference type="EMBL" id="CP001601">
    <property type="protein sequence ID" value="ACP32460.1"/>
    <property type="molecule type" value="Genomic_DNA"/>
</dbReference>
<dbReference type="Proteomes" id="UP000002077">
    <property type="component" value="Chromosome"/>
</dbReference>
<sequence length="233" mass="24480">MSRVSSANVPCTLARMLEAVLNAFADSVNALLIGILVAIGIMLPRGSYRKIAALVIVGDWFGVLTAAAVVMFVFVGIQDKVAAALESPLLGWGLVVIGIGLGLLAWRSKGEPNDMVQKILGPLRTPSAKTVAVGYAMGVIQSLTSVPFFYGLMHLAAGDFSNTVKYGGLFFYASFALSLPTVCGLFIALVRAKPDSWAGCAFAWARENSATVALWSGYGVAAFLVIMGLVSLL</sequence>
<evidence type="ECO:0000313" key="2">
    <source>
        <dbReference type="EMBL" id="ACP32460.1"/>
    </source>
</evidence>
<evidence type="ECO:0000256" key="1">
    <source>
        <dbReference type="SAM" id="Phobius"/>
    </source>
</evidence>
<proteinExistence type="predicted"/>
<protein>
    <submittedName>
        <fullName evidence="2">Putative membrane protein</fullName>
    </submittedName>
</protein>
<keyword evidence="1" id="KW-1133">Transmembrane helix</keyword>
<feature type="transmembrane region" description="Helical" evidence="1">
    <location>
        <begin position="170"/>
        <end position="190"/>
    </location>
</feature>
<dbReference type="AlphaFoldDB" id="C3PF56"/>
<feature type="transmembrane region" description="Helical" evidence="1">
    <location>
        <begin position="20"/>
        <end position="44"/>
    </location>
</feature>
<accession>C3PF56</accession>
<evidence type="ECO:0000313" key="3">
    <source>
        <dbReference type="Proteomes" id="UP000002077"/>
    </source>
</evidence>
<feature type="transmembrane region" description="Helical" evidence="1">
    <location>
        <begin position="89"/>
        <end position="106"/>
    </location>
</feature>
<dbReference type="HOGENOM" id="CLU_1248900_0_0_11"/>
<organism evidence="2 3">
    <name type="scientific">Corynebacterium aurimucosum (strain ATCC 700975 / DSM 44827 / CIP 107346 / CN-1)</name>
    <name type="common">Corynebacterium nigricans</name>
    <dbReference type="NCBI Taxonomy" id="548476"/>
    <lineage>
        <taxon>Bacteria</taxon>
        <taxon>Bacillati</taxon>
        <taxon>Actinomycetota</taxon>
        <taxon>Actinomycetes</taxon>
        <taxon>Mycobacteriales</taxon>
        <taxon>Corynebacteriaceae</taxon>
        <taxon>Corynebacterium</taxon>
    </lineage>
</organism>
<dbReference type="STRING" id="548476.cauri_0863"/>
<feature type="transmembrane region" description="Helical" evidence="1">
    <location>
        <begin position="211"/>
        <end position="232"/>
    </location>
</feature>
<dbReference type="KEGG" id="car:cauri_0863"/>
<keyword evidence="3" id="KW-1185">Reference proteome</keyword>
<name>C3PF56_CORA7</name>
<feature type="transmembrane region" description="Helical" evidence="1">
    <location>
        <begin position="127"/>
        <end position="150"/>
    </location>
</feature>
<dbReference type="eggNOG" id="ENOG5031VSH">
    <property type="taxonomic scope" value="Bacteria"/>
</dbReference>
<reference evidence="2 3" key="1">
    <citation type="journal article" date="2010" name="BMC Genomics">
        <title>Complete genome sequence and lifestyle of black-pigmented Corynebacterium aurimucosum ATCC 700975 (formerly C. nigricans CN-1) isolated from a vaginal swab of a woman with spontaneous abortion.</title>
        <authorList>
            <person name="Trost E."/>
            <person name="Gotker S."/>
            <person name="Schneider J."/>
            <person name="Schneiker-Bekel S."/>
            <person name="Szczepanowski R."/>
            <person name="Tilker A."/>
            <person name="Viehoever P."/>
            <person name="Arnold W."/>
            <person name="Bekel T."/>
            <person name="Blom J."/>
            <person name="Gartemann K.H."/>
            <person name="Linke B."/>
            <person name="Goesmann A."/>
            <person name="Puhler A."/>
            <person name="Shukla S.K."/>
            <person name="Tauch A."/>
        </authorList>
    </citation>
    <scope>NUCLEOTIDE SEQUENCE [LARGE SCALE GENOMIC DNA]</scope>
    <source>
        <strain evidence="3">ATCC 700975 / DSM 44827 / CIP 107346 / CN-1</strain>
    </source>
</reference>
<keyword evidence="1" id="KW-0472">Membrane</keyword>
<keyword evidence="1" id="KW-0812">Transmembrane</keyword>
<feature type="transmembrane region" description="Helical" evidence="1">
    <location>
        <begin position="51"/>
        <end position="77"/>
    </location>
</feature>